<keyword evidence="10" id="KW-1185">Reference proteome</keyword>
<dbReference type="Bgee" id="ENSOANG00000050472">
    <property type="expression patterns" value="Expressed in testis and 7 other cell types or tissues"/>
</dbReference>
<keyword evidence="3" id="KW-0206">Cytoskeleton</keyword>
<sequence>MAGGSPAAMSRSRSQMESTEAGRAPPPVRTRLATRPGLEDRANDYLYDPLFTVSSEQDHAQANIRAILLQNRLLKFPRFRNMFSQLRHYPSFSLVMSTEDPVPPFIDRAWRGPAQRRKEALRRLAASDPSFRPPRDVYEDPEVSGRNRYKYFERPVLPFFKQMPLNAILTAARPSGGPFPAAHQRQPGIPPAQTVGTQTDYRDGEAQTGPYSPDYVVVCQESIPELLTLATLTWGRGLPAGLAEVEMIERAREKRAWEATLPPLNDLAQLDKRRRMVDEMERREWAFREHEIGK</sequence>
<proteinExistence type="inferred from homology"/>
<evidence type="ECO:0000256" key="1">
    <source>
        <dbReference type="ARBA" id="ARBA00004430"/>
    </source>
</evidence>
<evidence type="ECO:0000256" key="6">
    <source>
        <dbReference type="ARBA" id="ARBA00029555"/>
    </source>
</evidence>
<dbReference type="InterPro" id="IPR032840">
    <property type="entry name" value="CFAP91_dom"/>
</dbReference>
<dbReference type="Ensembl" id="ENSOANT00000073386.1">
    <property type="protein sequence ID" value="ENSOANP00000048244.1"/>
    <property type="gene ID" value="ENSOANG00000050472.1"/>
</dbReference>
<dbReference type="InParanoid" id="A0A6I8P5U0"/>
<comment type="similarity">
    <text evidence="5">Belongs to the CFAP91 family.</text>
</comment>
<dbReference type="GeneTree" id="ENSGT00390000003024"/>
<protein>
    <recommendedName>
        <fullName evidence="6">Cilia- and flagella-associated protein 91</fullName>
    </recommendedName>
</protein>
<reference evidence="9" key="1">
    <citation type="submission" date="2025-08" db="UniProtKB">
        <authorList>
            <consortium name="Ensembl"/>
        </authorList>
    </citation>
    <scope>IDENTIFICATION</scope>
    <source>
        <strain evidence="9">Glennie</strain>
    </source>
</reference>
<organism evidence="9 10">
    <name type="scientific">Ornithorhynchus anatinus</name>
    <name type="common">Duckbill platypus</name>
    <dbReference type="NCBI Taxonomy" id="9258"/>
    <lineage>
        <taxon>Eukaryota</taxon>
        <taxon>Metazoa</taxon>
        <taxon>Chordata</taxon>
        <taxon>Craniata</taxon>
        <taxon>Vertebrata</taxon>
        <taxon>Euteleostomi</taxon>
        <taxon>Mammalia</taxon>
        <taxon>Monotremata</taxon>
        <taxon>Ornithorhynchidae</taxon>
        <taxon>Ornithorhynchus</taxon>
    </lineage>
</organism>
<dbReference type="PANTHER" id="PTHR22455:SF10">
    <property type="entry name" value="CILIA- AND FLAGELLA-ASSOCIATED PROTEIN 91"/>
    <property type="match status" value="1"/>
</dbReference>
<reference evidence="9" key="2">
    <citation type="submission" date="2025-09" db="UniProtKB">
        <authorList>
            <consortium name="Ensembl"/>
        </authorList>
    </citation>
    <scope>IDENTIFICATION</scope>
    <source>
        <strain evidence="9">Glennie</strain>
    </source>
</reference>
<keyword evidence="2" id="KW-0963">Cytoplasm</keyword>
<evidence type="ECO:0000256" key="4">
    <source>
        <dbReference type="ARBA" id="ARBA00023273"/>
    </source>
</evidence>
<name>A0A6I8P5U0_ORNAN</name>
<evidence type="ECO:0000256" key="3">
    <source>
        <dbReference type="ARBA" id="ARBA00023212"/>
    </source>
</evidence>
<evidence type="ECO:0000256" key="5">
    <source>
        <dbReference type="ARBA" id="ARBA00029468"/>
    </source>
</evidence>
<evidence type="ECO:0000313" key="9">
    <source>
        <dbReference type="Ensembl" id="ENSOANP00000048244.1"/>
    </source>
</evidence>
<feature type="domain" description="CFAP91" evidence="8">
    <location>
        <begin position="197"/>
        <end position="293"/>
    </location>
</feature>
<evidence type="ECO:0000259" key="8">
    <source>
        <dbReference type="Pfam" id="PF14738"/>
    </source>
</evidence>
<dbReference type="PANTHER" id="PTHR22455">
    <property type="entry name" value="CILIA- AND FLAGELLA-ASSOCIATED PROTEIN 91"/>
    <property type="match status" value="1"/>
</dbReference>
<dbReference type="Proteomes" id="UP000002279">
    <property type="component" value="Unplaced"/>
</dbReference>
<dbReference type="AlphaFoldDB" id="A0A6I8P5U0"/>
<comment type="subcellular location">
    <subcellularLocation>
        <location evidence="1">Cytoplasm</location>
        <location evidence="1">Cytoskeleton</location>
        <location evidence="1">Cilium axoneme</location>
    </subcellularLocation>
</comment>
<accession>A0A6I8P5U0</accession>
<evidence type="ECO:0000256" key="2">
    <source>
        <dbReference type="ARBA" id="ARBA00022490"/>
    </source>
</evidence>
<dbReference type="Pfam" id="PF14738">
    <property type="entry name" value="CFAP91"/>
    <property type="match status" value="1"/>
</dbReference>
<dbReference type="InterPro" id="IPR026720">
    <property type="entry name" value="CFAP91"/>
</dbReference>
<evidence type="ECO:0000313" key="10">
    <source>
        <dbReference type="Proteomes" id="UP000002279"/>
    </source>
</evidence>
<dbReference type="GO" id="GO:0005930">
    <property type="term" value="C:axoneme"/>
    <property type="evidence" value="ECO:0007669"/>
    <property type="project" value="UniProtKB-SubCell"/>
</dbReference>
<keyword evidence="4" id="KW-0966">Cell projection</keyword>
<evidence type="ECO:0000256" key="7">
    <source>
        <dbReference type="SAM" id="MobiDB-lite"/>
    </source>
</evidence>
<dbReference type="OMA" id="ETEEWAI"/>
<feature type="region of interest" description="Disordered" evidence="7">
    <location>
        <begin position="1"/>
        <end position="36"/>
    </location>
</feature>